<evidence type="ECO:0000256" key="5">
    <source>
        <dbReference type="ARBA" id="ARBA00022763"/>
    </source>
</evidence>
<keyword evidence="8 11" id="KW-0520">NAD</keyword>
<dbReference type="GO" id="GO:0046872">
    <property type="term" value="F:metal ion binding"/>
    <property type="evidence" value="ECO:0007669"/>
    <property type="project" value="UniProtKB-KW"/>
</dbReference>
<feature type="active site" description="N6-AMP-lysine intermediate" evidence="11">
    <location>
        <position position="116"/>
    </location>
</feature>
<dbReference type="InterPro" id="IPR004150">
    <property type="entry name" value="NAD_DNA_ligase_OB"/>
</dbReference>
<dbReference type="Gene3D" id="3.30.470.30">
    <property type="entry name" value="DNA ligase/mRNA capping enzyme"/>
    <property type="match status" value="1"/>
</dbReference>
<dbReference type="PROSITE" id="PS50172">
    <property type="entry name" value="BRCT"/>
    <property type="match status" value="1"/>
</dbReference>
<feature type="binding site" evidence="11">
    <location>
        <position position="431"/>
    </location>
    <ligand>
        <name>Zn(2+)</name>
        <dbReference type="ChEBI" id="CHEBI:29105"/>
    </ligand>
</feature>
<dbReference type="Gene3D" id="2.40.50.140">
    <property type="entry name" value="Nucleic acid-binding proteins"/>
    <property type="match status" value="1"/>
</dbReference>
<evidence type="ECO:0000256" key="8">
    <source>
        <dbReference type="ARBA" id="ARBA00023027"/>
    </source>
</evidence>
<dbReference type="Pfam" id="PF03119">
    <property type="entry name" value="DNA_ligase_ZBD"/>
    <property type="match status" value="1"/>
</dbReference>
<dbReference type="EC" id="6.5.1.2" evidence="11"/>
<comment type="cofactor">
    <cofactor evidence="11">
        <name>Mg(2+)</name>
        <dbReference type="ChEBI" id="CHEBI:18420"/>
    </cofactor>
    <cofactor evidence="11">
        <name>Mn(2+)</name>
        <dbReference type="ChEBI" id="CHEBI:29035"/>
    </cofactor>
</comment>
<feature type="binding site" evidence="11">
    <location>
        <position position="407"/>
    </location>
    <ligand>
        <name>Zn(2+)</name>
        <dbReference type="ChEBI" id="CHEBI:29105"/>
    </ligand>
</feature>
<dbReference type="PROSITE" id="PS01056">
    <property type="entry name" value="DNA_LIGASE_N2"/>
    <property type="match status" value="1"/>
</dbReference>
<evidence type="ECO:0000256" key="4">
    <source>
        <dbReference type="ARBA" id="ARBA00022723"/>
    </source>
</evidence>
<dbReference type="Pfam" id="PF12826">
    <property type="entry name" value="HHH_2"/>
    <property type="match status" value="1"/>
</dbReference>
<evidence type="ECO:0000256" key="7">
    <source>
        <dbReference type="ARBA" id="ARBA00022842"/>
    </source>
</evidence>
<proteinExistence type="inferred from homology"/>
<keyword evidence="9 11" id="KW-0234">DNA repair</keyword>
<dbReference type="FunFam" id="3.30.470.30:FF:000001">
    <property type="entry name" value="DNA ligase"/>
    <property type="match status" value="1"/>
</dbReference>
<keyword evidence="4 11" id="KW-0479">Metal-binding</keyword>
<dbReference type="SMART" id="SM00532">
    <property type="entry name" value="LIGANc"/>
    <property type="match status" value="1"/>
</dbReference>
<dbReference type="GO" id="GO:0006260">
    <property type="term" value="P:DNA replication"/>
    <property type="evidence" value="ECO:0007669"/>
    <property type="project" value="UniProtKB-KW"/>
</dbReference>
<dbReference type="SMART" id="SM00292">
    <property type="entry name" value="BRCT"/>
    <property type="match status" value="1"/>
</dbReference>
<dbReference type="InterPro" id="IPR003583">
    <property type="entry name" value="Hlx-hairpin-Hlx_DNA-bd_motif"/>
</dbReference>
<feature type="binding site" evidence="11">
    <location>
        <position position="174"/>
    </location>
    <ligand>
        <name>NAD(+)</name>
        <dbReference type="ChEBI" id="CHEBI:57540"/>
    </ligand>
</feature>
<evidence type="ECO:0000256" key="10">
    <source>
        <dbReference type="ARBA" id="ARBA00034005"/>
    </source>
</evidence>
<dbReference type="GO" id="GO:0003911">
    <property type="term" value="F:DNA ligase (NAD+) activity"/>
    <property type="evidence" value="ECO:0007669"/>
    <property type="project" value="UniProtKB-UniRule"/>
</dbReference>
<dbReference type="Pfam" id="PF03120">
    <property type="entry name" value="OB_DNA_ligase"/>
    <property type="match status" value="1"/>
</dbReference>
<sequence>MGKKEQDIQRIEYLRNTLREYNYNYYVKAQPSVSDYDFDMMLKELQDLELTYPEMFDPSSPTQRVGSDINKSFTQEPHKYPMLSLGNTYTKEELKAFEDRVFRMVKEPVEYVCELKYDGSSISLTYENGLLTKALTRGDGAIGDNVTDNVKTIRSIPLKLRGNEYPDFFEIRGEILMPFKRFEELNAEKIENGEEPYANPRNFAAGTLKLQNSKLVGERGLDCYLYYMLAEDETKPTHWENLQWAEELGFKTSPDAKLCASMEEVFAFIDYWDKHRANLAVPIDGIVVKVNNIAQQEQLGYTAKSPRWAISYKFKAESAMTRLESVSFQVGRTGAVTPVANLSPVQLAGTTVRRASLHNEDFIIGLDLHEEDTVSVEKGGEIIPKVTGVDISERKPDAKAVTFIKDCPVCGTPLVRAIDEANHYCPNITDCPPQVKGRIIHFVSRKAMDIDGLGEETIDLLYRENLVDDIADLYSLKISDIIGLERMGEKSAERIIQGIEVSKQVPFPRVLYGLGIRYVGQTVAKQLALALHSIDKIMATSQEELEKIDEIGGKIAESVVNFFLEMKNIQLINRLKEAGVQMMLSEEALVDTSDKLRGLSIVLSGTFSRSRDEIKELIEKNGGKNSSSVSKNTDYFLAGEKVGPAKMAKVEKLNIPIISEEELLKMIE</sequence>
<dbReference type="AlphaFoldDB" id="A0A7L4UQ51"/>
<keyword evidence="6 11" id="KW-0862">Zinc</keyword>
<dbReference type="HAMAP" id="MF_01588">
    <property type="entry name" value="DNA_ligase_A"/>
    <property type="match status" value="1"/>
</dbReference>
<dbReference type="InterPro" id="IPR001357">
    <property type="entry name" value="BRCT_dom"/>
</dbReference>
<evidence type="ECO:0000259" key="12">
    <source>
        <dbReference type="PROSITE" id="PS50172"/>
    </source>
</evidence>
<dbReference type="RefSeq" id="WP_116496562.1">
    <property type="nucleotide sequence ID" value="NZ_QENZ01000004.1"/>
</dbReference>
<feature type="binding site" evidence="11">
    <location>
        <position position="114"/>
    </location>
    <ligand>
        <name>NAD(+)</name>
        <dbReference type="ChEBI" id="CHEBI:57540"/>
    </ligand>
</feature>
<dbReference type="CDD" id="cd17748">
    <property type="entry name" value="BRCT_DNA_ligase_like"/>
    <property type="match status" value="1"/>
</dbReference>
<dbReference type="EMBL" id="QENZ01000004">
    <property type="protein sequence ID" value="PVX51017.1"/>
    <property type="molecule type" value="Genomic_DNA"/>
</dbReference>
<dbReference type="Gene3D" id="3.40.50.10190">
    <property type="entry name" value="BRCT domain"/>
    <property type="match status" value="1"/>
</dbReference>
<reference evidence="13 14" key="1">
    <citation type="submission" date="2018-05" db="EMBL/GenBank/DDBJ databases">
        <title>Genomic Encyclopedia of Type Strains, Phase IV (KMG-IV): sequencing the most valuable type-strain genomes for metagenomic binning, comparative biology and taxonomic classification.</title>
        <authorList>
            <person name="Goeker M."/>
        </authorList>
    </citation>
    <scope>NUCLEOTIDE SEQUENCE [LARGE SCALE GENOMIC DNA]</scope>
    <source>
        <strain evidence="13 14">DSM 28579</strain>
    </source>
</reference>
<dbReference type="PANTHER" id="PTHR23389">
    <property type="entry name" value="CHROMOSOME TRANSMISSION FIDELITY FACTOR 18"/>
    <property type="match status" value="1"/>
</dbReference>
<dbReference type="InterPro" id="IPR010994">
    <property type="entry name" value="RuvA_2-like"/>
</dbReference>
<dbReference type="CDD" id="cd00114">
    <property type="entry name" value="LIGANc"/>
    <property type="match status" value="1"/>
</dbReference>
<keyword evidence="2 11" id="KW-0436">Ligase</keyword>
<evidence type="ECO:0000256" key="9">
    <source>
        <dbReference type="ARBA" id="ARBA00023204"/>
    </source>
</evidence>
<dbReference type="InterPro" id="IPR013839">
    <property type="entry name" value="DNAligase_adenylation"/>
</dbReference>
<evidence type="ECO:0000256" key="6">
    <source>
        <dbReference type="ARBA" id="ARBA00022833"/>
    </source>
</evidence>
<dbReference type="InterPro" id="IPR012340">
    <property type="entry name" value="NA-bd_OB-fold"/>
</dbReference>
<feature type="binding site" evidence="11">
    <location>
        <position position="313"/>
    </location>
    <ligand>
        <name>NAD(+)</name>
        <dbReference type="ChEBI" id="CHEBI:57540"/>
    </ligand>
</feature>
<dbReference type="Proteomes" id="UP000251835">
    <property type="component" value="Unassembled WGS sequence"/>
</dbReference>
<dbReference type="NCBIfam" id="NF005932">
    <property type="entry name" value="PRK07956.1"/>
    <property type="match status" value="1"/>
</dbReference>
<dbReference type="GO" id="GO:0006281">
    <property type="term" value="P:DNA repair"/>
    <property type="evidence" value="ECO:0007669"/>
    <property type="project" value="UniProtKB-KW"/>
</dbReference>
<dbReference type="FunFam" id="1.10.150.20:FF:000006">
    <property type="entry name" value="DNA ligase"/>
    <property type="match status" value="1"/>
</dbReference>
<comment type="similarity">
    <text evidence="11">Belongs to the NAD-dependent DNA ligase family. LigA subfamily.</text>
</comment>
<evidence type="ECO:0000256" key="3">
    <source>
        <dbReference type="ARBA" id="ARBA00022705"/>
    </source>
</evidence>
<organism evidence="13 14">
    <name type="scientific">Balneicella halophila</name>
    <dbReference type="NCBI Taxonomy" id="1537566"/>
    <lineage>
        <taxon>Bacteria</taxon>
        <taxon>Pseudomonadati</taxon>
        <taxon>Bacteroidota</taxon>
        <taxon>Bacteroidia</taxon>
        <taxon>Bacteroidales</taxon>
        <taxon>Balneicellaceae</taxon>
        <taxon>Balneicella</taxon>
    </lineage>
</organism>
<comment type="function">
    <text evidence="1 11">DNA ligase that catalyzes the formation of phosphodiester linkages between 5'-phosphoryl and 3'-hydroxyl groups in double-stranded DNA using NAD as a coenzyme and as the energy source for the reaction. It is essential for DNA replication and repair of damaged DNA.</text>
</comment>
<dbReference type="InterPro" id="IPR041663">
    <property type="entry name" value="DisA/LigA_HHH"/>
</dbReference>
<feature type="domain" description="BRCT" evidence="12">
    <location>
        <begin position="591"/>
        <end position="668"/>
    </location>
</feature>
<gene>
    <name evidence="11" type="primary">ligA</name>
    <name evidence="13" type="ORF">C7377_1350</name>
</gene>
<evidence type="ECO:0000256" key="2">
    <source>
        <dbReference type="ARBA" id="ARBA00022598"/>
    </source>
</evidence>
<accession>A0A7L4UQ51</accession>
<dbReference type="PANTHER" id="PTHR23389:SF9">
    <property type="entry name" value="DNA LIGASE"/>
    <property type="match status" value="1"/>
</dbReference>
<dbReference type="Gene3D" id="1.10.287.610">
    <property type="entry name" value="Helix hairpin bin"/>
    <property type="match status" value="1"/>
</dbReference>
<feature type="binding site" evidence="11">
    <location>
        <position position="410"/>
    </location>
    <ligand>
        <name>Zn(2+)</name>
        <dbReference type="ChEBI" id="CHEBI:29105"/>
    </ligand>
</feature>
<dbReference type="Gene3D" id="1.10.150.20">
    <property type="entry name" value="5' to 3' exonuclease, C-terminal subdomain"/>
    <property type="match status" value="2"/>
</dbReference>
<dbReference type="SUPFAM" id="SSF50249">
    <property type="entry name" value="Nucleic acid-binding proteins"/>
    <property type="match status" value="1"/>
</dbReference>
<comment type="caution">
    <text evidence="13">The sequence shown here is derived from an EMBL/GenBank/DDBJ whole genome shotgun (WGS) entry which is preliminary data.</text>
</comment>
<dbReference type="InterPro" id="IPR036420">
    <property type="entry name" value="BRCT_dom_sf"/>
</dbReference>
<dbReference type="FunFam" id="1.10.150.20:FF:000007">
    <property type="entry name" value="DNA ligase"/>
    <property type="match status" value="1"/>
</dbReference>
<dbReference type="PIRSF" id="PIRSF001604">
    <property type="entry name" value="LigA"/>
    <property type="match status" value="1"/>
</dbReference>
<dbReference type="OrthoDB" id="9759736at2"/>
<dbReference type="SUPFAM" id="SSF52113">
    <property type="entry name" value="BRCT domain"/>
    <property type="match status" value="1"/>
</dbReference>
<keyword evidence="7 11" id="KW-0460">Magnesium</keyword>
<protein>
    <recommendedName>
        <fullName evidence="11">DNA ligase</fullName>
        <ecNumber evidence="11">6.5.1.2</ecNumber>
    </recommendedName>
    <alternativeName>
        <fullName evidence="11">Polydeoxyribonucleotide synthase [NAD(+)]</fullName>
    </alternativeName>
</protein>
<evidence type="ECO:0000256" key="1">
    <source>
        <dbReference type="ARBA" id="ARBA00004067"/>
    </source>
</evidence>
<feature type="binding site" evidence="11">
    <location>
        <begin position="84"/>
        <end position="85"/>
    </location>
    <ligand>
        <name>NAD(+)</name>
        <dbReference type="ChEBI" id="CHEBI:57540"/>
    </ligand>
</feature>
<keyword evidence="3 11" id="KW-0235">DNA replication</keyword>
<dbReference type="Pfam" id="PF14520">
    <property type="entry name" value="HHH_5"/>
    <property type="match status" value="1"/>
</dbReference>
<dbReference type="SUPFAM" id="SSF47781">
    <property type="entry name" value="RuvA domain 2-like"/>
    <property type="match status" value="1"/>
</dbReference>
<feature type="binding site" evidence="11">
    <location>
        <position position="289"/>
    </location>
    <ligand>
        <name>NAD(+)</name>
        <dbReference type="ChEBI" id="CHEBI:57540"/>
    </ligand>
</feature>
<keyword evidence="14" id="KW-1185">Reference proteome</keyword>
<dbReference type="SMART" id="SM00278">
    <property type="entry name" value="HhH1"/>
    <property type="match status" value="3"/>
</dbReference>
<dbReference type="InterPro" id="IPR033136">
    <property type="entry name" value="DNA_ligase_CS"/>
</dbReference>
<dbReference type="InterPro" id="IPR004149">
    <property type="entry name" value="Znf_DNAligase_C4"/>
</dbReference>
<comment type="catalytic activity">
    <reaction evidence="10 11">
        <text>NAD(+) + (deoxyribonucleotide)n-3'-hydroxyl + 5'-phospho-(deoxyribonucleotide)m = (deoxyribonucleotide)n+m + AMP + beta-nicotinamide D-nucleotide.</text>
        <dbReference type="EC" id="6.5.1.2"/>
    </reaction>
</comment>
<feature type="binding site" evidence="11">
    <location>
        <position position="425"/>
    </location>
    <ligand>
        <name>Zn(2+)</name>
        <dbReference type="ChEBI" id="CHEBI:29105"/>
    </ligand>
</feature>
<dbReference type="InterPro" id="IPR001679">
    <property type="entry name" value="DNA_ligase"/>
</dbReference>
<dbReference type="Pfam" id="PF01653">
    <property type="entry name" value="DNA_ligase_aden"/>
    <property type="match status" value="1"/>
</dbReference>
<feature type="binding site" evidence="11">
    <location>
        <begin position="35"/>
        <end position="39"/>
    </location>
    <ligand>
        <name>NAD(+)</name>
        <dbReference type="ChEBI" id="CHEBI:57540"/>
    </ligand>
</feature>
<dbReference type="SUPFAM" id="SSF56091">
    <property type="entry name" value="DNA ligase/mRNA capping enzyme, catalytic domain"/>
    <property type="match status" value="1"/>
</dbReference>
<dbReference type="InterPro" id="IPR013840">
    <property type="entry name" value="DNAligase_N"/>
</dbReference>
<evidence type="ECO:0000256" key="11">
    <source>
        <dbReference type="HAMAP-Rule" id="MF_01588"/>
    </source>
</evidence>
<evidence type="ECO:0000313" key="14">
    <source>
        <dbReference type="Proteomes" id="UP000251835"/>
    </source>
</evidence>
<name>A0A7L4UQ51_BALHA</name>
<dbReference type="NCBIfam" id="TIGR00575">
    <property type="entry name" value="dnlj"/>
    <property type="match status" value="1"/>
</dbReference>
<dbReference type="Gene3D" id="6.20.10.30">
    <property type="match status" value="1"/>
</dbReference>
<dbReference type="Pfam" id="PF00533">
    <property type="entry name" value="BRCT"/>
    <property type="match status" value="1"/>
</dbReference>
<feature type="binding site" evidence="11">
    <location>
        <position position="137"/>
    </location>
    <ligand>
        <name>NAD(+)</name>
        <dbReference type="ChEBI" id="CHEBI:57540"/>
    </ligand>
</feature>
<keyword evidence="5 11" id="KW-0227">DNA damage</keyword>
<dbReference type="GO" id="GO:0005829">
    <property type="term" value="C:cytosol"/>
    <property type="evidence" value="ECO:0007669"/>
    <property type="project" value="TreeGrafter"/>
</dbReference>
<dbReference type="GO" id="GO:0003677">
    <property type="term" value="F:DNA binding"/>
    <property type="evidence" value="ECO:0007669"/>
    <property type="project" value="InterPro"/>
</dbReference>
<keyword evidence="11" id="KW-0464">Manganese</keyword>
<evidence type="ECO:0000313" key="13">
    <source>
        <dbReference type="EMBL" id="PVX51017.1"/>
    </source>
</evidence>